<reference evidence="1" key="2">
    <citation type="submission" date="2022-06" db="UniProtKB">
        <authorList>
            <consortium name="EnsemblMetazoa"/>
        </authorList>
    </citation>
    <scope>IDENTIFICATION</scope>
    <source>
        <strain evidence="1">PS312</strain>
    </source>
</reference>
<dbReference type="AlphaFoldDB" id="A0A2A6CCV5"/>
<dbReference type="GO" id="GO:0006396">
    <property type="term" value="P:RNA processing"/>
    <property type="evidence" value="ECO:0000318"/>
    <property type="project" value="GO_Central"/>
</dbReference>
<dbReference type="InterPro" id="IPR014720">
    <property type="entry name" value="dsRBD_dom"/>
</dbReference>
<dbReference type="GO" id="GO:0006382">
    <property type="term" value="P:adenosine to inosine editing"/>
    <property type="evidence" value="ECO:0000318"/>
    <property type="project" value="GO_Central"/>
</dbReference>
<dbReference type="PANTHER" id="PTHR10910:SF144">
    <property type="entry name" value="A TO I EDITASE DOMAIN-CONTAINING PROTEIN-RELATED"/>
    <property type="match status" value="1"/>
</dbReference>
<dbReference type="PROSITE" id="PS50141">
    <property type="entry name" value="A_DEAMIN_EDITASE"/>
    <property type="match status" value="1"/>
</dbReference>
<accession>A0A8R1YEE8</accession>
<dbReference type="EnsemblMetazoa" id="PPA06686.1">
    <property type="protein sequence ID" value="PPA06686.1"/>
    <property type="gene ID" value="WBGene00096240"/>
</dbReference>
<organism evidence="1 2">
    <name type="scientific">Pristionchus pacificus</name>
    <name type="common">Parasitic nematode worm</name>
    <dbReference type="NCBI Taxonomy" id="54126"/>
    <lineage>
        <taxon>Eukaryota</taxon>
        <taxon>Metazoa</taxon>
        <taxon>Ecdysozoa</taxon>
        <taxon>Nematoda</taxon>
        <taxon>Chromadorea</taxon>
        <taxon>Rhabditida</taxon>
        <taxon>Rhabditina</taxon>
        <taxon>Diplogasteromorpha</taxon>
        <taxon>Diplogasteroidea</taxon>
        <taxon>Neodiplogasteridae</taxon>
        <taxon>Pristionchus</taxon>
    </lineage>
</organism>
<dbReference type="SMART" id="SM00552">
    <property type="entry name" value="ADEAMc"/>
    <property type="match status" value="1"/>
</dbReference>
<gene>
    <name evidence="1" type="primary">WBGene00096240</name>
</gene>
<reference evidence="2" key="1">
    <citation type="journal article" date="2008" name="Nat. Genet.">
        <title>The Pristionchus pacificus genome provides a unique perspective on nematode lifestyle and parasitism.</title>
        <authorList>
            <person name="Dieterich C."/>
            <person name="Clifton S.W."/>
            <person name="Schuster L.N."/>
            <person name="Chinwalla A."/>
            <person name="Delehaunty K."/>
            <person name="Dinkelacker I."/>
            <person name="Fulton L."/>
            <person name="Fulton R."/>
            <person name="Godfrey J."/>
            <person name="Minx P."/>
            <person name="Mitreva M."/>
            <person name="Roeseler W."/>
            <person name="Tian H."/>
            <person name="Witte H."/>
            <person name="Yang S.P."/>
            <person name="Wilson R.K."/>
            <person name="Sommer R.J."/>
        </authorList>
    </citation>
    <scope>NUCLEOTIDE SEQUENCE [LARGE SCALE GENOMIC DNA]</scope>
    <source>
        <strain evidence="2">PS312</strain>
    </source>
</reference>
<dbReference type="GO" id="GO:0008251">
    <property type="term" value="F:tRNA-specific adenosine deaminase activity"/>
    <property type="evidence" value="ECO:0000318"/>
    <property type="project" value="GO_Central"/>
</dbReference>
<sequence length="771" mass="85124">MGYICSKSYLLRLSNDMGSQYYRDDAMFTTGDQSASFNQFNPWNLPTNTSLVQSFPSKVVKAPGSVKKRHSVDGKTPAQIINELFKGTSDEYDNDGTMFKCSLTVDGQVFHAISSSKKNAKHEACLLALQSLRPEIAAEVSGCDVNNKSVLGRFGPPPVGTPNVPTKKRKVDSMDCSSSLKELLSKLCLESNKKYKIDSTDVTQSGGDSKLRQLSAVLTFAEEGKMFSHTAEGASVAITMVIRQALKEVFKLSEEDIIKVIKRGQLKKLHNMQSFSALHMMCSSSLYKITVNFEDVVEGKNTSFVCYLTLTSPEGVDIETKGPKCKSKSEAKERAAAVALVHIFQIHPASLDAASFEKDLSITPVSQLFEIGSRQKPALRPEFVDMGEEMNGTLKFFKFKCIVGGREFLGNGKSKRDAKNESANLALNNIFHMNVSMKKEDEGDESTMNDAICAYVRTQYESMANHFSIPCSSDFACFVLLNENNEKKLISIGSSPQSATPLGVVTESGGKSIVHHESVVYARRGAVRFFITQLAKAEKGEDSCLEVVGGGMFRMKESLRLCIVTSKPIDIRFSAPESTMKRLGVYGQCNLLEVVDEKEEPRVHCVADKIFKWCHLGVQGSLLTNRINPIIPCGILTMSRCPLSDLSYVHSFTSRICPPPFPICVHSSKMTIDAAPSPAHIWSRAESKLEKISHYTGLTSEGRESCCSKYQLYKAFLDATPRFPKKMSYYEAKNMAGGYVSSKGLFYHEMVKAGFGKWNGIRGLSDRFVIG</sequence>
<dbReference type="GO" id="GO:0005737">
    <property type="term" value="C:cytoplasm"/>
    <property type="evidence" value="ECO:0000318"/>
    <property type="project" value="GO_Central"/>
</dbReference>
<dbReference type="SUPFAM" id="SSF54768">
    <property type="entry name" value="dsRNA-binding domain-like"/>
    <property type="match status" value="2"/>
</dbReference>
<name>A0A2A6CCV5_PRIPA</name>
<dbReference type="SMART" id="SM00358">
    <property type="entry name" value="DSRM"/>
    <property type="match status" value="3"/>
</dbReference>
<dbReference type="Pfam" id="PF00035">
    <property type="entry name" value="dsrm"/>
    <property type="match status" value="2"/>
</dbReference>
<proteinExistence type="predicted"/>
<dbReference type="InterPro" id="IPR002466">
    <property type="entry name" value="A_deamin"/>
</dbReference>
<keyword evidence="2" id="KW-1185">Reference proteome</keyword>
<dbReference type="GO" id="GO:0003725">
    <property type="term" value="F:double-stranded RNA binding"/>
    <property type="evidence" value="ECO:0000318"/>
    <property type="project" value="GO_Central"/>
</dbReference>
<dbReference type="Proteomes" id="UP000005239">
    <property type="component" value="Unassembled WGS sequence"/>
</dbReference>
<dbReference type="CDD" id="cd00048">
    <property type="entry name" value="DSRM_SF"/>
    <property type="match status" value="1"/>
</dbReference>
<evidence type="ECO:0000313" key="2">
    <source>
        <dbReference type="Proteomes" id="UP000005239"/>
    </source>
</evidence>
<protein>
    <submittedName>
        <fullName evidence="1">Adr-1</fullName>
    </submittedName>
</protein>
<dbReference type="Pfam" id="PF02137">
    <property type="entry name" value="A_deamin"/>
    <property type="match status" value="1"/>
</dbReference>
<dbReference type="PANTHER" id="PTHR10910">
    <property type="entry name" value="EUKARYOTE SPECIFIC DSRNA BINDING PROTEIN"/>
    <property type="match status" value="1"/>
</dbReference>
<dbReference type="Gene3D" id="3.30.160.20">
    <property type="match status" value="2"/>
</dbReference>
<dbReference type="PROSITE" id="PS50137">
    <property type="entry name" value="DS_RBD"/>
    <property type="match status" value="2"/>
</dbReference>
<dbReference type="GO" id="GO:0005730">
    <property type="term" value="C:nucleolus"/>
    <property type="evidence" value="ECO:0000318"/>
    <property type="project" value="GO_Central"/>
</dbReference>
<dbReference type="GO" id="GO:0003726">
    <property type="term" value="F:double-stranded RNA adenosine deaminase activity"/>
    <property type="evidence" value="ECO:0000318"/>
    <property type="project" value="GO_Central"/>
</dbReference>
<accession>A0A2A6CCV5</accession>
<dbReference type="OrthoDB" id="10268011at2759"/>
<evidence type="ECO:0000313" key="1">
    <source>
        <dbReference type="EnsemblMetazoa" id="PPA06686.1"/>
    </source>
</evidence>